<keyword evidence="5 10" id="KW-1133">Transmembrane helix</keyword>
<dbReference type="VEuPathDB" id="FungiDB:I7I51_04665"/>
<evidence type="ECO:0000313" key="11">
    <source>
        <dbReference type="EMBL" id="QSS59869.1"/>
    </source>
</evidence>
<feature type="region of interest" description="Disordered" evidence="9">
    <location>
        <begin position="211"/>
        <end position="285"/>
    </location>
</feature>
<dbReference type="OrthoDB" id="409792at2759"/>
<dbReference type="EMBL" id="CP069110">
    <property type="protein sequence ID" value="QSS59869.1"/>
    <property type="molecule type" value="Genomic_DNA"/>
</dbReference>
<dbReference type="Proteomes" id="UP000663671">
    <property type="component" value="Chromosome 4"/>
</dbReference>
<accession>A0A8A1M1C4</accession>
<comment type="similarity">
    <text evidence="7">Belongs to the fluoride channel Fluc/FEX (TC 1.A.43) family.</text>
</comment>
<name>A0A8A1M1C4_AJECA</name>
<feature type="compositionally biased region" description="Basic and acidic residues" evidence="9">
    <location>
        <begin position="256"/>
        <end position="276"/>
    </location>
</feature>
<evidence type="ECO:0000313" key="12">
    <source>
        <dbReference type="Proteomes" id="UP000663671"/>
    </source>
</evidence>
<comment type="catalytic activity">
    <reaction evidence="8">
        <text>fluoride(in) = fluoride(out)</text>
        <dbReference type="Rhea" id="RHEA:76159"/>
        <dbReference type="ChEBI" id="CHEBI:17051"/>
    </reaction>
    <physiologicalReaction direction="left-to-right" evidence="8">
        <dbReference type="Rhea" id="RHEA:76160"/>
    </physiologicalReaction>
</comment>
<feature type="transmembrane region" description="Helical" evidence="10">
    <location>
        <begin position="146"/>
        <end position="169"/>
    </location>
</feature>
<feature type="transmembrane region" description="Helical" evidence="10">
    <location>
        <begin position="297"/>
        <end position="325"/>
    </location>
</feature>
<feature type="region of interest" description="Disordered" evidence="9">
    <location>
        <begin position="1"/>
        <end position="49"/>
    </location>
</feature>
<evidence type="ECO:0000256" key="6">
    <source>
        <dbReference type="ARBA" id="ARBA00023136"/>
    </source>
</evidence>
<dbReference type="GO" id="GO:1903425">
    <property type="term" value="F:fluoride transmembrane transporter activity"/>
    <property type="evidence" value="ECO:0007669"/>
    <property type="project" value="TreeGrafter"/>
</dbReference>
<protein>
    <submittedName>
        <fullName evidence="11">Chromosome condensation protein</fullName>
    </submittedName>
</protein>
<feature type="compositionally biased region" description="Basic residues" evidence="9">
    <location>
        <begin position="233"/>
        <end position="252"/>
    </location>
</feature>
<evidence type="ECO:0000256" key="3">
    <source>
        <dbReference type="ARBA" id="ARBA00022475"/>
    </source>
</evidence>
<sequence length="576" mass="63199">MDDEKSSVHFRRSHSGQEAQEEALGDSELTRGPSLEEAQSGWRGKGRRLEEGRVADLTESALPDTLEDAEAELQRKHIREATFRRDLERNGPLTEFAVPPPVERVSSWRGDWAALESAESRVTTPPPTVERVAGIEARLSDYATRLYTISYLVFFSILGALARIGLQWLTSYPGAPLITAVTWANVGGCLLMGFLAEDRKLFREEWGQWKRKHPGHESSAPNGHISNLSSHSHLPHPMKQLRRRYSRSHTHQQHPPSERQSRVSEHNDVDSPKEEPVTPPMEPAQSLKIHKSIKKTIPLYIGLTTGFCGSLTSFSTFMLDVFLALANDLPTPGHPASPVPRNGGYGFMAVLAIIIYTLSLSIGALILGSHLAIFMDKYTPVIPYIFSRRYVDPFISFLAMGSWLGAVFLAIWPPDRSLGVREHWRGSVVFAVVFAPLGCLFRFYVSLLLNSRIPKFPLGTFTANIFGTLVLAMCYDLQRSTNVLAVPASSSSPASAAVAAAAVSVSRLTGCQVLQGIMDGFCGCTTTVSTWVAELDSLDHEHAYVYGLVTTGVALGLLVAVIGSVQWTVGFGLVVC</sequence>
<feature type="transmembrane region" description="Helical" evidence="10">
    <location>
        <begin position="544"/>
        <end position="575"/>
    </location>
</feature>
<evidence type="ECO:0000256" key="5">
    <source>
        <dbReference type="ARBA" id="ARBA00022989"/>
    </source>
</evidence>
<reference evidence="11" key="1">
    <citation type="submission" date="2021-01" db="EMBL/GenBank/DDBJ databases">
        <title>Chromosome-level genome assembly of a human fungal pathogen reveals clustering of transcriptionally co-regulated genes.</title>
        <authorList>
            <person name="Voorhies M."/>
            <person name="Cohen S."/>
            <person name="Shea T.P."/>
            <person name="Petrus S."/>
            <person name="Munoz J.F."/>
            <person name="Poplawski S."/>
            <person name="Goldman W.E."/>
            <person name="Michael T."/>
            <person name="Cuomo C.A."/>
            <person name="Sil A."/>
            <person name="Beyhan S."/>
        </authorList>
    </citation>
    <scope>NUCLEOTIDE SEQUENCE</scope>
    <source>
        <strain evidence="11">WU24</strain>
    </source>
</reference>
<feature type="transmembrane region" description="Helical" evidence="10">
    <location>
        <begin position="394"/>
        <end position="412"/>
    </location>
</feature>
<keyword evidence="6 10" id="KW-0472">Membrane</keyword>
<evidence type="ECO:0000256" key="1">
    <source>
        <dbReference type="ARBA" id="ARBA00002598"/>
    </source>
</evidence>
<dbReference type="GO" id="GO:0005886">
    <property type="term" value="C:plasma membrane"/>
    <property type="evidence" value="ECO:0007669"/>
    <property type="project" value="UniProtKB-SubCell"/>
</dbReference>
<keyword evidence="4 10" id="KW-0812">Transmembrane</keyword>
<gene>
    <name evidence="11" type="ORF">I7I51_04665</name>
</gene>
<keyword evidence="3" id="KW-1003">Cell membrane</keyword>
<dbReference type="AlphaFoldDB" id="A0A8A1M1C4"/>
<evidence type="ECO:0000256" key="9">
    <source>
        <dbReference type="SAM" id="MobiDB-lite"/>
    </source>
</evidence>
<evidence type="ECO:0000256" key="4">
    <source>
        <dbReference type="ARBA" id="ARBA00022692"/>
    </source>
</evidence>
<proteinExistence type="inferred from homology"/>
<evidence type="ECO:0000256" key="7">
    <source>
        <dbReference type="ARBA" id="ARBA00035120"/>
    </source>
</evidence>
<feature type="transmembrane region" description="Helical" evidence="10">
    <location>
        <begin position="175"/>
        <end position="196"/>
    </location>
</feature>
<dbReference type="Pfam" id="PF02537">
    <property type="entry name" value="CRCB"/>
    <property type="match status" value="2"/>
</dbReference>
<comment type="subcellular location">
    <subcellularLocation>
        <location evidence="2">Cell membrane</location>
        <topology evidence="2">Multi-pass membrane protein</topology>
    </subcellularLocation>
</comment>
<dbReference type="PANTHER" id="PTHR28259:SF1">
    <property type="entry name" value="FLUORIDE EXPORT PROTEIN 1-RELATED"/>
    <property type="match status" value="1"/>
</dbReference>
<evidence type="ECO:0000256" key="2">
    <source>
        <dbReference type="ARBA" id="ARBA00004651"/>
    </source>
</evidence>
<feature type="transmembrane region" description="Helical" evidence="10">
    <location>
        <begin position="456"/>
        <end position="478"/>
    </location>
</feature>
<organism evidence="11 12">
    <name type="scientific">Ajellomyces capsulatus</name>
    <name type="common">Darling's disease fungus</name>
    <name type="synonym">Histoplasma capsulatum</name>
    <dbReference type="NCBI Taxonomy" id="5037"/>
    <lineage>
        <taxon>Eukaryota</taxon>
        <taxon>Fungi</taxon>
        <taxon>Dikarya</taxon>
        <taxon>Ascomycota</taxon>
        <taxon>Pezizomycotina</taxon>
        <taxon>Eurotiomycetes</taxon>
        <taxon>Eurotiomycetidae</taxon>
        <taxon>Onygenales</taxon>
        <taxon>Ajellomycetaceae</taxon>
        <taxon>Histoplasma</taxon>
    </lineage>
</organism>
<evidence type="ECO:0000256" key="10">
    <source>
        <dbReference type="SAM" id="Phobius"/>
    </source>
</evidence>
<feature type="transmembrane region" description="Helical" evidence="10">
    <location>
        <begin position="345"/>
        <end position="373"/>
    </location>
</feature>
<dbReference type="InterPro" id="IPR003691">
    <property type="entry name" value="FluC"/>
</dbReference>
<evidence type="ECO:0000256" key="8">
    <source>
        <dbReference type="ARBA" id="ARBA00035585"/>
    </source>
</evidence>
<comment type="function">
    <text evidence="1">Fluoride channel required for the rapid expulsion of cytoplasmic fluoride.</text>
</comment>
<feature type="transmembrane region" description="Helical" evidence="10">
    <location>
        <begin position="424"/>
        <end position="444"/>
    </location>
</feature>
<dbReference type="PANTHER" id="PTHR28259">
    <property type="entry name" value="FLUORIDE EXPORT PROTEIN 1-RELATED"/>
    <property type="match status" value="1"/>
</dbReference>